<proteinExistence type="predicted"/>
<sequence length="204" mass="24811">MRRHFSKIFNNHKYKTFEEIKNNELNDENNIHDDSSNYNKYALMKCYDMFNHIGTKHIVKEDTLENVYNILTQKLINFYSLEQTVSHVMYVIYKLDNIQYNKFNFYNFDTLTDEYVMIILTPTKISVCSGCQDFFIHFLEYNPAIREIYYERKTLENMSRRNVKNYIITHNYVSKKFMTKKSMIDTIMKDLIYSILKKYNMITI</sequence>
<dbReference type="EMBL" id="MT418681">
    <property type="protein sequence ID" value="QKF94899.1"/>
    <property type="molecule type" value="Genomic_DNA"/>
</dbReference>
<protein>
    <submittedName>
        <fullName evidence="1">Uncharacterized protein</fullName>
    </submittedName>
</protein>
<evidence type="ECO:0000313" key="1">
    <source>
        <dbReference type="EMBL" id="QKF94899.1"/>
    </source>
</evidence>
<organism evidence="1">
    <name type="scientific">Fadolivirus 2</name>
    <dbReference type="NCBI Taxonomy" id="2740747"/>
    <lineage>
        <taxon>Viruses</taxon>
        <taxon>Varidnaviria</taxon>
        <taxon>Bamfordvirae</taxon>
        <taxon>Nucleocytoviricota</taxon>
        <taxon>Megaviricetes</taxon>
        <taxon>Imitervirales</taxon>
        <taxon>Mimiviridae</taxon>
        <taxon>Klosneuvirinae</taxon>
        <taxon>Fadolivirus</taxon>
    </lineage>
</organism>
<reference evidence="1" key="1">
    <citation type="submission" date="2020-04" db="EMBL/GenBank/DDBJ databases">
        <title>Advantages and limits of metagenomic assembly and binning of a giant virus.</title>
        <authorList>
            <person name="Schulz F."/>
            <person name="Andreani J."/>
            <person name="Francis R."/>
            <person name="Boudjemaa H."/>
            <person name="Bou Khalil J.Y."/>
            <person name="Lee J."/>
            <person name="La Scola B."/>
            <person name="Woyke T."/>
        </authorList>
    </citation>
    <scope>NUCLEOTIDE SEQUENCE</scope>
    <source>
        <strain evidence="1">FV2/VV64</strain>
    </source>
</reference>
<name>A0A7D3QWS3_9VIRU</name>
<gene>
    <name evidence="1" type="ORF">Fadolivirus_2_13</name>
</gene>
<accession>A0A7D3QWS3</accession>